<dbReference type="SUPFAM" id="SSF56601">
    <property type="entry name" value="beta-lactamase/transpeptidase-like"/>
    <property type="match status" value="1"/>
</dbReference>
<dbReference type="InterPro" id="IPR001586">
    <property type="entry name" value="Beta-lactam_class-C_AS"/>
</dbReference>
<feature type="transmembrane region" description="Helical" evidence="7">
    <location>
        <begin position="521"/>
        <end position="541"/>
    </location>
</feature>
<evidence type="ECO:0000259" key="9">
    <source>
        <dbReference type="Pfam" id="PF00144"/>
    </source>
</evidence>
<evidence type="ECO:0000256" key="8">
    <source>
        <dbReference type="SAM" id="SignalP"/>
    </source>
</evidence>
<dbReference type="GO" id="GO:0030288">
    <property type="term" value="C:outer membrane-bounded periplasmic space"/>
    <property type="evidence" value="ECO:0007669"/>
    <property type="project" value="InterPro"/>
</dbReference>
<keyword evidence="4 6" id="KW-0378">Hydrolase</keyword>
<accession>A0A5M6ZFZ1</accession>
<keyword evidence="7" id="KW-0812">Transmembrane</keyword>
<feature type="domain" description="Beta-lactamase-related" evidence="9">
    <location>
        <begin position="75"/>
        <end position="400"/>
    </location>
</feature>
<keyword evidence="11" id="KW-1185">Reference proteome</keyword>
<dbReference type="GO" id="GO:0017001">
    <property type="term" value="P:antibiotic catabolic process"/>
    <property type="evidence" value="ECO:0007669"/>
    <property type="project" value="InterPro"/>
</dbReference>
<dbReference type="Pfam" id="PF00144">
    <property type="entry name" value="Beta-lactamase"/>
    <property type="match status" value="1"/>
</dbReference>
<dbReference type="PANTHER" id="PTHR46825">
    <property type="entry name" value="D-ALANYL-D-ALANINE-CARBOXYPEPTIDASE/ENDOPEPTIDASE AMPH"/>
    <property type="match status" value="1"/>
</dbReference>
<dbReference type="InterPro" id="IPR012338">
    <property type="entry name" value="Beta-lactam/transpept-like"/>
</dbReference>
<proteinExistence type="inferred from homology"/>
<evidence type="ECO:0000256" key="2">
    <source>
        <dbReference type="ARBA" id="ARBA00007840"/>
    </source>
</evidence>
<dbReference type="PANTHER" id="PTHR46825:SF9">
    <property type="entry name" value="BETA-LACTAMASE-RELATED DOMAIN-CONTAINING PROTEIN"/>
    <property type="match status" value="1"/>
</dbReference>
<evidence type="ECO:0000256" key="3">
    <source>
        <dbReference type="ARBA" id="ARBA00012865"/>
    </source>
</evidence>
<comment type="caution">
    <text evidence="10">The sequence shown here is derived from an EMBL/GenBank/DDBJ whole genome shotgun (WGS) entry which is preliminary data.</text>
</comment>
<comment type="catalytic activity">
    <reaction evidence="1 6">
        <text>a beta-lactam + H2O = a substituted beta-amino acid</text>
        <dbReference type="Rhea" id="RHEA:20401"/>
        <dbReference type="ChEBI" id="CHEBI:15377"/>
        <dbReference type="ChEBI" id="CHEBI:35627"/>
        <dbReference type="ChEBI" id="CHEBI:140347"/>
        <dbReference type="EC" id="3.5.2.6"/>
    </reaction>
</comment>
<feature type="signal peptide" evidence="8">
    <location>
        <begin position="1"/>
        <end position="33"/>
    </location>
</feature>
<evidence type="ECO:0000256" key="7">
    <source>
        <dbReference type="SAM" id="Phobius"/>
    </source>
</evidence>
<feature type="transmembrane region" description="Helical" evidence="7">
    <location>
        <begin position="604"/>
        <end position="629"/>
    </location>
</feature>
<dbReference type="GO" id="GO:0046677">
    <property type="term" value="P:response to antibiotic"/>
    <property type="evidence" value="ECO:0007669"/>
    <property type="project" value="UniProtKB-UniRule"/>
</dbReference>
<protein>
    <recommendedName>
        <fullName evidence="3 6">Beta-lactamase</fullName>
        <ecNumber evidence="3 6">3.5.2.6</ecNumber>
    </recommendedName>
</protein>
<evidence type="ECO:0000313" key="11">
    <source>
        <dbReference type="Proteomes" id="UP000325122"/>
    </source>
</evidence>
<dbReference type="InterPro" id="IPR050491">
    <property type="entry name" value="AmpC-like"/>
</dbReference>
<evidence type="ECO:0000313" key="10">
    <source>
        <dbReference type="EMBL" id="KAA5803672.1"/>
    </source>
</evidence>
<organism evidence="10 11">
    <name type="scientific">Alkalicaulis satelles</name>
    <dbReference type="NCBI Taxonomy" id="2609175"/>
    <lineage>
        <taxon>Bacteria</taxon>
        <taxon>Pseudomonadati</taxon>
        <taxon>Pseudomonadota</taxon>
        <taxon>Alphaproteobacteria</taxon>
        <taxon>Maricaulales</taxon>
        <taxon>Maricaulaceae</taxon>
        <taxon>Alkalicaulis</taxon>
    </lineage>
</organism>
<reference evidence="10 11" key="1">
    <citation type="submission" date="2019-09" db="EMBL/GenBank/DDBJ databases">
        <authorList>
            <person name="Kevbrin V."/>
            <person name="Grouzdev D.S."/>
        </authorList>
    </citation>
    <scope>NUCLEOTIDE SEQUENCE [LARGE SCALE GENOMIC DNA]</scope>
    <source>
        <strain evidence="10 11">G-192</strain>
    </source>
</reference>
<feature type="transmembrane region" description="Helical" evidence="7">
    <location>
        <begin position="641"/>
        <end position="661"/>
    </location>
</feature>
<dbReference type="InterPro" id="IPR001466">
    <property type="entry name" value="Beta-lactam-related"/>
</dbReference>
<evidence type="ECO:0000256" key="5">
    <source>
        <dbReference type="ARBA" id="ARBA00023251"/>
    </source>
</evidence>
<dbReference type="PROSITE" id="PS00336">
    <property type="entry name" value="BETA_LACTAMASE_C"/>
    <property type="match status" value="1"/>
</dbReference>
<dbReference type="EMBL" id="VWOJ01000002">
    <property type="protein sequence ID" value="KAA5803672.1"/>
    <property type="molecule type" value="Genomic_DNA"/>
</dbReference>
<sequence length="667" mass="70740">MLWRESRIFGGRAMASSFLTAIAGALALTLAQAPEPEAPEATRDSEAVTQEMAAFLAGQDADSPLIDIANFTDGVAAAFLAEHPVPGLIVSVVSGDEVWAAGYGYSDLEARRPAGGDDVRFEIGSVSKTFVWTAVMMLEAEGLVDLHADVNSYLDDLQVGRGGEPVTLAQLMSHRPGLEDTMALFLPDMAVLDRSEALARIEPRQVAPRGAATAYSNWGSALAGQVVEDVSGLSYRDFLYQRLFQPLGMHATTYLEGDAREDQPPLSVSYHIRAGAPVAAERIDIGAFGPAGSIASTAADMARWMQFHLQGGELDGVRLMPAETHARMLTRLYDERPGSDMAHGFMHWRVSGVDVYGHGGSINEFLSMMAFAPELGAGVFVSQNAAPSLSPAFRLPDLVLARLISQAGLAREPGEAPEDAAERARDAAGRYIGNRRVHSGVERLFAASGLMTLTAHEDGALTFVSPMSVERLAPAGEDVWLDRHGRAYAALRGPDGRVTGFTDPMGVHTYERVGVSTDPNLLFAAMGLALALSVTTWLGLWRRMAVPRGPGRSVSVRGRAVSVFNLAAASLVIVFLVMAGAAAGELSSFSLELMADYPPPMLRAAMALAGAVTVAAVMAVLACVPAFALSGWSVWRKIHHGLFALALGFLAWALVTWGLAFGGHAGG</sequence>
<keyword evidence="8" id="KW-0732">Signal</keyword>
<dbReference type="Gene3D" id="3.40.710.10">
    <property type="entry name" value="DD-peptidase/beta-lactamase superfamily"/>
    <property type="match status" value="1"/>
</dbReference>
<dbReference type="Proteomes" id="UP000325122">
    <property type="component" value="Unassembled WGS sequence"/>
</dbReference>
<evidence type="ECO:0000256" key="6">
    <source>
        <dbReference type="RuleBase" id="RU361140"/>
    </source>
</evidence>
<feature type="chain" id="PRO_5024445985" description="Beta-lactamase" evidence="8">
    <location>
        <begin position="34"/>
        <end position="667"/>
    </location>
</feature>
<dbReference type="GO" id="GO:0008800">
    <property type="term" value="F:beta-lactamase activity"/>
    <property type="evidence" value="ECO:0007669"/>
    <property type="project" value="UniProtKB-UniRule"/>
</dbReference>
<evidence type="ECO:0000256" key="1">
    <source>
        <dbReference type="ARBA" id="ARBA00001526"/>
    </source>
</evidence>
<keyword evidence="7" id="KW-0472">Membrane</keyword>
<feature type="transmembrane region" description="Helical" evidence="7">
    <location>
        <begin position="562"/>
        <end position="584"/>
    </location>
</feature>
<gene>
    <name evidence="10" type="ORF">F1654_07680</name>
</gene>
<name>A0A5M6ZFZ1_9PROT</name>
<keyword evidence="7" id="KW-1133">Transmembrane helix</keyword>
<dbReference type="EC" id="3.5.2.6" evidence="3 6"/>
<keyword evidence="5 6" id="KW-0046">Antibiotic resistance</keyword>
<comment type="similarity">
    <text evidence="2 6">Belongs to the class-C beta-lactamase family.</text>
</comment>
<dbReference type="AlphaFoldDB" id="A0A5M6ZFZ1"/>
<evidence type="ECO:0000256" key="4">
    <source>
        <dbReference type="ARBA" id="ARBA00022801"/>
    </source>
</evidence>